<keyword evidence="2" id="KW-1185">Reference proteome</keyword>
<name>A0ABW1A312_9ACTN</name>
<comment type="caution">
    <text evidence="1">The sequence shown here is derived from an EMBL/GenBank/DDBJ whole genome shotgun (WGS) entry which is preliminary data.</text>
</comment>
<dbReference type="EMBL" id="JBHSON010000042">
    <property type="protein sequence ID" value="MFC5749362.1"/>
    <property type="molecule type" value="Genomic_DNA"/>
</dbReference>
<gene>
    <name evidence="1" type="ORF">ACFPZN_27390</name>
</gene>
<protein>
    <recommendedName>
        <fullName evidence="3">WXG100 family type VII secretion target</fullName>
    </recommendedName>
</protein>
<dbReference type="RefSeq" id="WP_378285081.1">
    <property type="nucleotide sequence ID" value="NZ_JBHSON010000042.1"/>
</dbReference>
<reference evidence="2" key="1">
    <citation type="journal article" date="2019" name="Int. J. Syst. Evol. Microbiol.">
        <title>The Global Catalogue of Microorganisms (GCM) 10K type strain sequencing project: providing services to taxonomists for standard genome sequencing and annotation.</title>
        <authorList>
            <consortium name="The Broad Institute Genomics Platform"/>
            <consortium name="The Broad Institute Genome Sequencing Center for Infectious Disease"/>
            <person name="Wu L."/>
            <person name="Ma J."/>
        </authorList>
    </citation>
    <scope>NUCLEOTIDE SEQUENCE [LARGE SCALE GENOMIC DNA]</scope>
    <source>
        <strain evidence="2">KCTC 42087</strain>
    </source>
</reference>
<evidence type="ECO:0000313" key="2">
    <source>
        <dbReference type="Proteomes" id="UP001596074"/>
    </source>
</evidence>
<sequence>MDELTGQVNKLLGYQSTVKYSGRSAEAFRTNYGQDALMMAGLNKIINAAAGIIDALASRLAMLEQRIENALVAGRQAGYFAQDDNVHTRHAPTLPDPPPIGSVTRMDEWHDLRRRCLADAEKSRVLAAAQLSKLADALMEGLNYYKGQRTVGTLDPNGLLRKGQVDWYSPRIEELRKKLEEGKGDLNLKGSDANTVLKDMKAIGGGASAVGDAISGIPHPAAQGTGGAVSAVGGVLTALSGVGEHFSKK</sequence>
<proteinExistence type="predicted"/>
<accession>A0ABW1A312</accession>
<dbReference type="Proteomes" id="UP001596074">
    <property type="component" value="Unassembled WGS sequence"/>
</dbReference>
<evidence type="ECO:0008006" key="3">
    <source>
        <dbReference type="Google" id="ProtNLM"/>
    </source>
</evidence>
<evidence type="ECO:0000313" key="1">
    <source>
        <dbReference type="EMBL" id="MFC5749362.1"/>
    </source>
</evidence>
<organism evidence="1 2">
    <name type="scientific">Actinomadura rugatobispora</name>
    <dbReference type="NCBI Taxonomy" id="1994"/>
    <lineage>
        <taxon>Bacteria</taxon>
        <taxon>Bacillati</taxon>
        <taxon>Actinomycetota</taxon>
        <taxon>Actinomycetes</taxon>
        <taxon>Streptosporangiales</taxon>
        <taxon>Thermomonosporaceae</taxon>
        <taxon>Actinomadura</taxon>
    </lineage>
</organism>